<dbReference type="STRING" id="39495.SAMN02745111_00842"/>
<dbReference type="Gene3D" id="1.10.150.240">
    <property type="entry name" value="Putative phosphatase, domain 2"/>
    <property type="match status" value="1"/>
</dbReference>
<evidence type="ECO:0000256" key="1">
    <source>
        <dbReference type="ARBA" id="ARBA00022801"/>
    </source>
</evidence>
<dbReference type="SUPFAM" id="SSF56784">
    <property type="entry name" value="HAD-like"/>
    <property type="match status" value="1"/>
</dbReference>
<proteinExistence type="predicted"/>
<dbReference type="RefSeq" id="WP_078765718.1">
    <property type="nucleotide sequence ID" value="NZ_FUXZ01000004.1"/>
</dbReference>
<dbReference type="NCBIfam" id="TIGR01509">
    <property type="entry name" value="HAD-SF-IA-v3"/>
    <property type="match status" value="1"/>
</dbReference>
<sequence>MVKAIFIDYTGTMVREDDPYSKELIGYILKNSDFKSPAELLKIVWEQIKSAEAESVGVKFIKNIEKINKVIDYCKKNYGLKADENYIRDIWQKVWIKAPLYDDVKPFFDNSTLPIYIISNDDMYYLEESMKEKNLNPTGIISADMVKACKPHIQIFKKALEVAGVEAQEAIFIGDSIISDIEPAKQIGMNPVLICRKEEEVHEGICCIKTLDELVLE</sequence>
<keyword evidence="1 2" id="KW-0378">Hydrolase</keyword>
<dbReference type="SFLD" id="SFLDS00003">
    <property type="entry name" value="Haloacid_Dehalogenase"/>
    <property type="match status" value="1"/>
</dbReference>
<dbReference type="SFLD" id="SFLDG01129">
    <property type="entry name" value="C1.5:_HAD__Beta-PGM__Phosphata"/>
    <property type="match status" value="1"/>
</dbReference>
<protein>
    <submittedName>
        <fullName evidence="2">Putative hydrolase of the HAD superfamily</fullName>
    </submittedName>
</protein>
<accession>A0A1T4VG24</accession>
<evidence type="ECO:0000313" key="3">
    <source>
        <dbReference type="Proteomes" id="UP000190814"/>
    </source>
</evidence>
<dbReference type="OrthoDB" id="9794086at2"/>
<dbReference type="Gene3D" id="3.40.50.1000">
    <property type="entry name" value="HAD superfamily/HAD-like"/>
    <property type="match status" value="1"/>
</dbReference>
<dbReference type="GO" id="GO:0016787">
    <property type="term" value="F:hydrolase activity"/>
    <property type="evidence" value="ECO:0007669"/>
    <property type="project" value="UniProtKB-KW"/>
</dbReference>
<name>A0A1T4VG24_9FIRM</name>
<dbReference type="InterPro" id="IPR006439">
    <property type="entry name" value="HAD-SF_hydro_IA"/>
</dbReference>
<dbReference type="InterPro" id="IPR023214">
    <property type="entry name" value="HAD_sf"/>
</dbReference>
<keyword evidence="3" id="KW-1185">Reference proteome</keyword>
<dbReference type="NCBIfam" id="TIGR01549">
    <property type="entry name" value="HAD-SF-IA-v1"/>
    <property type="match status" value="1"/>
</dbReference>
<dbReference type="AlphaFoldDB" id="A0A1T4VG24"/>
<dbReference type="EMBL" id="FUXZ01000004">
    <property type="protein sequence ID" value="SKA63481.1"/>
    <property type="molecule type" value="Genomic_DNA"/>
</dbReference>
<dbReference type="InterPro" id="IPR023198">
    <property type="entry name" value="PGP-like_dom2"/>
</dbReference>
<gene>
    <name evidence="2" type="ORF">SAMN02745111_00842</name>
</gene>
<dbReference type="Proteomes" id="UP000190814">
    <property type="component" value="Unassembled WGS sequence"/>
</dbReference>
<dbReference type="InterPro" id="IPR051540">
    <property type="entry name" value="S-2-haloacid_dehalogenase"/>
</dbReference>
<organism evidence="2 3">
    <name type="scientific">Eubacterium uniforme</name>
    <dbReference type="NCBI Taxonomy" id="39495"/>
    <lineage>
        <taxon>Bacteria</taxon>
        <taxon>Bacillati</taxon>
        <taxon>Bacillota</taxon>
        <taxon>Clostridia</taxon>
        <taxon>Eubacteriales</taxon>
        <taxon>Eubacteriaceae</taxon>
        <taxon>Eubacterium</taxon>
    </lineage>
</organism>
<reference evidence="2 3" key="1">
    <citation type="submission" date="2017-02" db="EMBL/GenBank/DDBJ databases">
        <authorList>
            <person name="Peterson S.W."/>
        </authorList>
    </citation>
    <scope>NUCLEOTIDE SEQUENCE [LARGE SCALE GENOMIC DNA]</scope>
    <source>
        <strain evidence="2 3">ATCC 35992</strain>
    </source>
</reference>
<dbReference type="PANTHER" id="PTHR43316:SF8">
    <property type="entry name" value="HAD FAMILY HYDROLASE"/>
    <property type="match status" value="1"/>
</dbReference>
<evidence type="ECO:0000313" key="2">
    <source>
        <dbReference type="EMBL" id="SKA63481.1"/>
    </source>
</evidence>
<dbReference type="PANTHER" id="PTHR43316">
    <property type="entry name" value="HYDROLASE, HALOACID DELAHOGENASE-RELATED"/>
    <property type="match status" value="1"/>
</dbReference>
<dbReference type="Pfam" id="PF00702">
    <property type="entry name" value="Hydrolase"/>
    <property type="match status" value="1"/>
</dbReference>
<dbReference type="InterPro" id="IPR036412">
    <property type="entry name" value="HAD-like_sf"/>
</dbReference>